<comment type="caution">
    <text evidence="12">The sequence shown here is derived from an EMBL/GenBank/DDBJ whole genome shotgun (WGS) entry which is preliminary data.</text>
</comment>
<feature type="transmembrane region" description="Helical" evidence="10">
    <location>
        <begin position="204"/>
        <end position="226"/>
    </location>
</feature>
<dbReference type="SUPFAM" id="SSF47384">
    <property type="entry name" value="Homodimeric domain of signal transducing histidine kinase"/>
    <property type="match status" value="1"/>
</dbReference>
<reference evidence="12 13" key="1">
    <citation type="submission" date="2012-10" db="EMBL/GenBank/DDBJ databases">
        <authorList>
            <person name="Harkins D.M."/>
            <person name="Durkin A.S."/>
            <person name="Brinkac L.M."/>
            <person name="Haft D.H."/>
            <person name="Selengut J.D."/>
            <person name="Sanka R."/>
            <person name="DePew J."/>
            <person name="Purushe J."/>
            <person name="Chanthongthip A."/>
            <person name="Lattana O."/>
            <person name="Phetsouvanh R."/>
            <person name="Newton P.N."/>
            <person name="Vinetz J.M."/>
            <person name="Sutton G.G."/>
            <person name="Nierman W.C."/>
            <person name="Fouts D.E."/>
        </authorList>
    </citation>
    <scope>NUCLEOTIDE SEQUENCE [LARGE SCALE GENOMIC DNA]</scope>
    <source>
        <strain evidence="12 13">UI 12758</strain>
    </source>
</reference>
<keyword evidence="8" id="KW-0902">Two-component regulatory system</keyword>
<keyword evidence="10" id="KW-0472">Membrane</keyword>
<accession>A0A0E2D2N1</accession>
<dbReference type="Gene3D" id="3.30.565.10">
    <property type="entry name" value="Histidine kinase-like ATPase, C-terminal domain"/>
    <property type="match status" value="1"/>
</dbReference>
<evidence type="ECO:0000256" key="10">
    <source>
        <dbReference type="SAM" id="Phobius"/>
    </source>
</evidence>
<organism evidence="12 13">
    <name type="scientific">Leptospira interrogans str. UI 12758</name>
    <dbReference type="NCBI Taxonomy" id="1049938"/>
    <lineage>
        <taxon>Bacteria</taxon>
        <taxon>Pseudomonadati</taxon>
        <taxon>Spirochaetota</taxon>
        <taxon>Spirochaetia</taxon>
        <taxon>Leptospirales</taxon>
        <taxon>Leptospiraceae</taxon>
        <taxon>Leptospira</taxon>
    </lineage>
</organism>
<evidence type="ECO:0000259" key="11">
    <source>
        <dbReference type="PROSITE" id="PS50109"/>
    </source>
</evidence>
<evidence type="ECO:0000256" key="7">
    <source>
        <dbReference type="ARBA" id="ARBA00022840"/>
    </source>
</evidence>
<keyword evidence="5" id="KW-0547">Nucleotide-binding</keyword>
<protein>
    <recommendedName>
        <fullName evidence="2">histidine kinase</fullName>
        <ecNumber evidence="2">2.7.13.3</ecNumber>
    </recommendedName>
</protein>
<feature type="transmembrane region" description="Helical" evidence="10">
    <location>
        <begin position="139"/>
        <end position="159"/>
    </location>
</feature>
<feature type="transmembrane region" description="Helical" evidence="10">
    <location>
        <begin position="273"/>
        <end position="292"/>
    </location>
</feature>
<evidence type="ECO:0000256" key="4">
    <source>
        <dbReference type="ARBA" id="ARBA00022679"/>
    </source>
</evidence>
<evidence type="ECO:0000313" key="13">
    <source>
        <dbReference type="Proteomes" id="UP000001340"/>
    </source>
</evidence>
<dbReference type="PRINTS" id="PR00344">
    <property type="entry name" value="BCTRLSENSOR"/>
</dbReference>
<proteinExistence type="predicted"/>
<dbReference type="GO" id="GO:0000156">
    <property type="term" value="F:phosphorelay response regulator activity"/>
    <property type="evidence" value="ECO:0007669"/>
    <property type="project" value="TreeGrafter"/>
</dbReference>
<dbReference type="EMBL" id="AHNR02000048">
    <property type="protein sequence ID" value="EKR54236.1"/>
    <property type="molecule type" value="Genomic_DNA"/>
</dbReference>
<comment type="catalytic activity">
    <reaction evidence="1">
        <text>ATP + protein L-histidine = ADP + protein N-phospho-L-histidine.</text>
        <dbReference type="EC" id="2.7.13.3"/>
    </reaction>
</comment>
<evidence type="ECO:0000256" key="1">
    <source>
        <dbReference type="ARBA" id="ARBA00000085"/>
    </source>
</evidence>
<dbReference type="InterPro" id="IPR003661">
    <property type="entry name" value="HisK_dim/P_dom"/>
</dbReference>
<keyword evidence="7" id="KW-0067">ATP-binding</keyword>
<evidence type="ECO:0000256" key="6">
    <source>
        <dbReference type="ARBA" id="ARBA00022777"/>
    </source>
</evidence>
<evidence type="ECO:0000256" key="5">
    <source>
        <dbReference type="ARBA" id="ARBA00022741"/>
    </source>
</evidence>
<keyword evidence="3" id="KW-0597">Phosphoprotein</keyword>
<dbReference type="SUPFAM" id="SSF55874">
    <property type="entry name" value="ATPase domain of HSP90 chaperone/DNA topoisomerase II/histidine kinase"/>
    <property type="match status" value="1"/>
</dbReference>
<keyword evidence="6" id="KW-0418">Kinase</keyword>
<dbReference type="PROSITE" id="PS50109">
    <property type="entry name" value="HIS_KIN"/>
    <property type="match status" value="1"/>
</dbReference>
<sequence>MTNVKNHSRFSAYYLGQWIFGIGTILVIVSFFGNYYYKEKNIDRLIDNIHWTVSYLCAAALAWLGCFSVEAAGIYRFRFWFALGLTANALGQLSWAIQVYFNYYMTPTPSDFLFPWVAPCFIIGYSIIVIECDRNKIRVAALDALGLITAVLTFSLALYLPQREGVGIAQLLPLINHPVSFLTAAALGILLIPVLRLQPNKSWLSFIVGMGGSGFCWLLWNALFIVEIPPDGTVLNAGFSISTLILGYGVWTWEPKLNDHPIWGRRFEAALRLLPLFEVVASSVTIVLAGTLSGLPEGVRIVAWTGTTIVVLIASVRQTLLVKEMTDAEQEIRLVNEGLEEIVAKRTEELRTVNQYLISKNEQVIRAIANLKNAQKQLVRSEKMAVLGQLVAGIAHELNTPLGAIVSSNEAIQLVLSNSWEGLLRNYSDFTEDEKVIWEKLFSKGITLREFYDTREERTKRKKIAILLNDFGFSEATRLADILTDLGIHPDYVLENFKYLSQKERLLLIAQNALSLSGLARASFTIEKAAEKASLVIQALKEYAYRDRSETAMSPVDVRKQLETVLTLYYSKYKTQVEIVREMPETSYVQGNAESLTQVWTNLIGNALYSMGYKGKIEISCKRVSTTWEVAIKDSGAGIEESIKDRIFEPFFTTKPSGAGTGLGLDICRRIIEDHNGKIYFETSKEGTTFFVILPASEPVLQKLETQISKNQ</sequence>
<feature type="transmembrane region" description="Helical" evidence="10">
    <location>
        <begin position="113"/>
        <end position="132"/>
    </location>
</feature>
<feature type="transmembrane region" description="Helical" evidence="10">
    <location>
        <begin position="179"/>
        <end position="197"/>
    </location>
</feature>
<dbReference type="SMART" id="SM00387">
    <property type="entry name" value="HATPase_c"/>
    <property type="match status" value="1"/>
</dbReference>
<dbReference type="AlphaFoldDB" id="A0A0E2D2N1"/>
<dbReference type="InterPro" id="IPR050351">
    <property type="entry name" value="BphY/WalK/GraS-like"/>
</dbReference>
<dbReference type="GO" id="GO:0007234">
    <property type="term" value="P:osmosensory signaling via phosphorelay pathway"/>
    <property type="evidence" value="ECO:0007669"/>
    <property type="project" value="TreeGrafter"/>
</dbReference>
<feature type="transmembrane region" description="Helical" evidence="10">
    <location>
        <begin position="232"/>
        <end position="253"/>
    </location>
</feature>
<dbReference type="InterPro" id="IPR036097">
    <property type="entry name" value="HisK_dim/P_sf"/>
</dbReference>
<evidence type="ECO:0000313" key="12">
    <source>
        <dbReference type="EMBL" id="EKR54236.1"/>
    </source>
</evidence>
<keyword evidence="10" id="KW-1133">Transmembrane helix</keyword>
<dbReference type="GO" id="GO:0000155">
    <property type="term" value="F:phosphorelay sensor kinase activity"/>
    <property type="evidence" value="ECO:0007669"/>
    <property type="project" value="InterPro"/>
</dbReference>
<dbReference type="InterPro" id="IPR036890">
    <property type="entry name" value="HATPase_C_sf"/>
</dbReference>
<name>A0A0E2D2N1_LEPIR</name>
<feature type="transmembrane region" description="Helical" evidence="10">
    <location>
        <begin position="12"/>
        <end position="37"/>
    </location>
</feature>
<dbReference type="RefSeq" id="WP_000186015.1">
    <property type="nucleotide sequence ID" value="NZ_AHNR02000048.1"/>
</dbReference>
<dbReference type="PANTHER" id="PTHR42878:SF7">
    <property type="entry name" value="SENSOR HISTIDINE KINASE GLRK"/>
    <property type="match status" value="1"/>
</dbReference>
<dbReference type="Proteomes" id="UP000001340">
    <property type="component" value="Unassembled WGS sequence"/>
</dbReference>
<gene>
    <name evidence="12" type="ORF">LEP1GSC105_3990</name>
</gene>
<dbReference type="InterPro" id="IPR005467">
    <property type="entry name" value="His_kinase_dom"/>
</dbReference>
<feature type="transmembrane region" description="Helical" evidence="10">
    <location>
        <begin position="79"/>
        <end position="101"/>
    </location>
</feature>
<keyword evidence="10" id="KW-0812">Transmembrane</keyword>
<evidence type="ECO:0000256" key="8">
    <source>
        <dbReference type="ARBA" id="ARBA00023012"/>
    </source>
</evidence>
<dbReference type="GO" id="GO:0030295">
    <property type="term" value="F:protein kinase activator activity"/>
    <property type="evidence" value="ECO:0007669"/>
    <property type="project" value="TreeGrafter"/>
</dbReference>
<evidence type="ECO:0000256" key="9">
    <source>
        <dbReference type="SAM" id="Coils"/>
    </source>
</evidence>
<evidence type="ECO:0000256" key="2">
    <source>
        <dbReference type="ARBA" id="ARBA00012438"/>
    </source>
</evidence>
<dbReference type="Gene3D" id="1.10.287.130">
    <property type="match status" value="1"/>
</dbReference>
<keyword evidence="9" id="KW-0175">Coiled coil</keyword>
<feature type="transmembrane region" description="Helical" evidence="10">
    <location>
        <begin position="49"/>
        <end position="67"/>
    </location>
</feature>
<dbReference type="Pfam" id="PF02518">
    <property type="entry name" value="HATPase_c"/>
    <property type="match status" value="1"/>
</dbReference>
<dbReference type="CDD" id="cd00082">
    <property type="entry name" value="HisKA"/>
    <property type="match status" value="1"/>
</dbReference>
<evidence type="ECO:0000256" key="3">
    <source>
        <dbReference type="ARBA" id="ARBA00022553"/>
    </source>
</evidence>
<feature type="domain" description="Histidine kinase" evidence="11">
    <location>
        <begin position="393"/>
        <end position="698"/>
    </location>
</feature>
<dbReference type="FunFam" id="3.30.565.10:FF:000180">
    <property type="entry name" value="Histidine kinase sensor protein"/>
    <property type="match status" value="1"/>
</dbReference>
<dbReference type="InterPro" id="IPR003594">
    <property type="entry name" value="HATPase_dom"/>
</dbReference>
<dbReference type="InterPro" id="IPR004358">
    <property type="entry name" value="Sig_transdc_His_kin-like_C"/>
</dbReference>
<keyword evidence="4" id="KW-0808">Transferase</keyword>
<feature type="coiled-coil region" evidence="9">
    <location>
        <begin position="357"/>
        <end position="384"/>
    </location>
</feature>
<dbReference type="GO" id="GO:0005524">
    <property type="term" value="F:ATP binding"/>
    <property type="evidence" value="ECO:0007669"/>
    <property type="project" value="UniProtKB-KW"/>
</dbReference>
<dbReference type="EC" id="2.7.13.3" evidence="2"/>
<dbReference type="PANTHER" id="PTHR42878">
    <property type="entry name" value="TWO-COMPONENT HISTIDINE KINASE"/>
    <property type="match status" value="1"/>
</dbReference>